<dbReference type="InterPro" id="IPR036390">
    <property type="entry name" value="WH_DNA-bd_sf"/>
</dbReference>
<dbReference type="SUPFAM" id="SSF53850">
    <property type="entry name" value="Periplasmic binding protein-like II"/>
    <property type="match status" value="1"/>
</dbReference>
<dbReference type="PANTHER" id="PTHR30346">
    <property type="entry name" value="TRANSCRIPTIONAL DUAL REGULATOR HCAR-RELATED"/>
    <property type="match status" value="1"/>
</dbReference>
<protein>
    <submittedName>
        <fullName evidence="6">LysR family transcriptional regulator</fullName>
    </submittedName>
</protein>
<dbReference type="InterPro" id="IPR000847">
    <property type="entry name" value="LysR_HTH_N"/>
</dbReference>
<evidence type="ECO:0000256" key="1">
    <source>
        <dbReference type="ARBA" id="ARBA00009437"/>
    </source>
</evidence>
<dbReference type="CDD" id="cd08423">
    <property type="entry name" value="PBP2_LTTR_like_6"/>
    <property type="match status" value="1"/>
</dbReference>
<keyword evidence="7" id="KW-1185">Reference proteome</keyword>
<sequence length="337" mass="36244">MLDLNRLKALHAVSVYGSVGAAAEALMVTPSAISQQLAKLERETGAVLIERNGRGVKLTDAAGLLAEHAERILALVETAEADFEALRGAVVGRLTMAAFPTAARGIVPRALTTLKRQHPDLDLLVYEREPERQIRELARGDLDLAVLQDWLNRPMALPEGLSRTTLLDDVADVVVPADHPLVKADRVRLSDLAGDDWISSTPGTVCHDFLVFLLRSEEREPRIVCMADEYPTQLALVAEGHGCALIPRLGRGPLPEGVAVLAVQPPPVRRIYAVWRTDAARRPAIRAAADALRAATDALRPAPDALRPATDVLRTAPDALRSATDALRTACSEPLGG</sequence>
<evidence type="ECO:0000256" key="2">
    <source>
        <dbReference type="ARBA" id="ARBA00023015"/>
    </source>
</evidence>
<evidence type="ECO:0000313" key="7">
    <source>
        <dbReference type="Proteomes" id="UP000653231"/>
    </source>
</evidence>
<keyword evidence="3" id="KW-0238">DNA-binding</keyword>
<proteinExistence type="inferred from homology"/>
<keyword evidence="2" id="KW-0805">Transcription regulation</keyword>
<feature type="domain" description="HTH lysR-type" evidence="5">
    <location>
        <begin position="2"/>
        <end position="59"/>
    </location>
</feature>
<comment type="caution">
    <text evidence="6">The sequence shown here is derived from an EMBL/GenBank/DDBJ whole genome shotgun (WGS) entry which is preliminary data.</text>
</comment>
<evidence type="ECO:0000256" key="3">
    <source>
        <dbReference type="ARBA" id="ARBA00023125"/>
    </source>
</evidence>
<accession>A0ABR8KWU3</accession>
<dbReference type="PROSITE" id="PS50931">
    <property type="entry name" value="HTH_LYSR"/>
    <property type="match status" value="1"/>
</dbReference>
<dbReference type="SUPFAM" id="SSF46785">
    <property type="entry name" value="Winged helix' DNA-binding domain"/>
    <property type="match status" value="1"/>
</dbReference>
<dbReference type="Pfam" id="PF03466">
    <property type="entry name" value="LysR_substrate"/>
    <property type="match status" value="1"/>
</dbReference>
<dbReference type="Gene3D" id="3.40.190.10">
    <property type="entry name" value="Periplasmic binding protein-like II"/>
    <property type="match status" value="2"/>
</dbReference>
<evidence type="ECO:0000256" key="4">
    <source>
        <dbReference type="ARBA" id="ARBA00023163"/>
    </source>
</evidence>
<dbReference type="Proteomes" id="UP000653231">
    <property type="component" value="Unassembled WGS sequence"/>
</dbReference>
<reference evidence="6 7" key="1">
    <citation type="submission" date="2020-09" db="EMBL/GenBank/DDBJ databases">
        <title>Actinomycete isolated from the Camponotus japonicus Mayr.</title>
        <authorList>
            <person name="Gong X."/>
        </authorList>
    </citation>
    <scope>NUCLEOTIDE SEQUENCE [LARGE SCALE GENOMIC DNA]</scope>
    <source>
        <strain evidence="6 7">2C-HV3</strain>
    </source>
</reference>
<comment type="similarity">
    <text evidence="1">Belongs to the LysR transcriptional regulatory family.</text>
</comment>
<dbReference type="PANTHER" id="PTHR30346:SF29">
    <property type="entry name" value="LYSR SUBSTRATE-BINDING"/>
    <property type="match status" value="1"/>
</dbReference>
<organism evidence="6 7">
    <name type="scientific">Microbispora bryophytorum subsp. camponoti</name>
    <dbReference type="NCBI Taxonomy" id="1677852"/>
    <lineage>
        <taxon>Bacteria</taxon>
        <taxon>Bacillati</taxon>
        <taxon>Actinomycetota</taxon>
        <taxon>Actinomycetes</taxon>
        <taxon>Streptosporangiales</taxon>
        <taxon>Streptosporangiaceae</taxon>
        <taxon>Microbispora</taxon>
    </lineage>
</organism>
<name>A0ABR8KWU3_9ACTN</name>
<dbReference type="EMBL" id="JACXRZ010000005">
    <property type="protein sequence ID" value="MBD3143226.1"/>
    <property type="molecule type" value="Genomic_DNA"/>
</dbReference>
<gene>
    <name evidence="6" type="ORF">IEQ31_08540</name>
</gene>
<dbReference type="Pfam" id="PF00126">
    <property type="entry name" value="HTH_1"/>
    <property type="match status" value="1"/>
</dbReference>
<dbReference type="InterPro" id="IPR036388">
    <property type="entry name" value="WH-like_DNA-bd_sf"/>
</dbReference>
<dbReference type="InterPro" id="IPR005119">
    <property type="entry name" value="LysR_subst-bd"/>
</dbReference>
<dbReference type="RefSeq" id="WP_191050949.1">
    <property type="nucleotide sequence ID" value="NZ_JACXRZ010000005.1"/>
</dbReference>
<evidence type="ECO:0000259" key="5">
    <source>
        <dbReference type="PROSITE" id="PS50931"/>
    </source>
</evidence>
<keyword evidence="4" id="KW-0804">Transcription</keyword>
<evidence type="ECO:0000313" key="6">
    <source>
        <dbReference type="EMBL" id="MBD3143226.1"/>
    </source>
</evidence>
<dbReference type="Gene3D" id="1.10.10.10">
    <property type="entry name" value="Winged helix-like DNA-binding domain superfamily/Winged helix DNA-binding domain"/>
    <property type="match status" value="1"/>
</dbReference>